<organism evidence="1 2">
    <name type="scientific">Thanatephorus cucumeris (strain AG1-IB / isolate 7/3/14)</name>
    <name type="common">Lettuce bottom rot fungus</name>
    <name type="synonym">Rhizoctonia solani</name>
    <dbReference type="NCBI Taxonomy" id="1108050"/>
    <lineage>
        <taxon>Eukaryota</taxon>
        <taxon>Fungi</taxon>
        <taxon>Dikarya</taxon>
        <taxon>Basidiomycota</taxon>
        <taxon>Agaricomycotina</taxon>
        <taxon>Agaricomycetes</taxon>
        <taxon>Cantharellales</taxon>
        <taxon>Ceratobasidiaceae</taxon>
        <taxon>Rhizoctonia</taxon>
        <taxon>Rhizoctonia solani AG-1</taxon>
    </lineage>
</organism>
<evidence type="ECO:0000313" key="1">
    <source>
        <dbReference type="EMBL" id="CEL63667.1"/>
    </source>
</evidence>
<sequence length="90" mass="9667">MDGGTPIVPVLLPAGAIHFARVGPSDTSQDIIQTLLATEGVKADILGDLENVVGEGADWEWSLQYVRKESRGRVWQDDELDALDDGSSVC</sequence>
<dbReference type="OrthoDB" id="1668162at2759"/>
<evidence type="ECO:0000313" key="2">
    <source>
        <dbReference type="Proteomes" id="UP000059188"/>
    </source>
</evidence>
<dbReference type="EMBL" id="LN679108">
    <property type="protein sequence ID" value="CEL63667.1"/>
    <property type="molecule type" value="Genomic_DNA"/>
</dbReference>
<proteinExistence type="predicted"/>
<dbReference type="STRING" id="1108050.A0A0B7G5E1"/>
<accession>A0A0B7G5E1</accession>
<name>A0A0B7G5E1_THACB</name>
<keyword evidence="2" id="KW-1185">Reference proteome</keyword>
<protein>
    <submittedName>
        <fullName evidence="1">Uncharacterized protein</fullName>
    </submittedName>
</protein>
<gene>
    <name evidence="1" type="ORF">RSOLAG1IB_05428</name>
</gene>
<dbReference type="AlphaFoldDB" id="A0A0B7G5E1"/>
<dbReference type="Proteomes" id="UP000059188">
    <property type="component" value="Unassembled WGS sequence"/>
</dbReference>
<reference evidence="1 2" key="1">
    <citation type="submission" date="2014-11" db="EMBL/GenBank/DDBJ databases">
        <authorList>
            <person name="Wibberg Daniel"/>
        </authorList>
    </citation>
    <scope>NUCLEOTIDE SEQUENCE [LARGE SCALE GENOMIC DNA]</scope>
    <source>
        <strain evidence="1">Rhizoctonia solani AG1-IB 7/3/14</strain>
    </source>
</reference>